<dbReference type="SUPFAM" id="SSF54897">
    <property type="entry name" value="Protease propeptides/inhibitors"/>
    <property type="match status" value="1"/>
</dbReference>
<keyword evidence="1 8" id="KW-0645">Protease</keyword>
<protein>
    <submittedName>
        <fullName evidence="8">Furin-like protease 2</fullName>
    </submittedName>
</protein>
<dbReference type="PROSITE" id="PS00136">
    <property type="entry name" value="SUBTILASE_ASP"/>
    <property type="match status" value="1"/>
</dbReference>
<dbReference type="PROSITE" id="PS51892">
    <property type="entry name" value="SUBTILASE"/>
    <property type="match status" value="1"/>
</dbReference>
<dbReference type="EMBL" id="WJQU01000004">
    <property type="protein sequence ID" value="KAJ6635365.1"/>
    <property type="molecule type" value="Genomic_DNA"/>
</dbReference>
<dbReference type="InterPro" id="IPR022398">
    <property type="entry name" value="Peptidase_S8_His-AS"/>
</dbReference>
<comment type="similarity">
    <text evidence="5">Belongs to the peptidase S8 family.</text>
</comment>
<keyword evidence="9" id="KW-1185">Reference proteome</keyword>
<comment type="caution">
    <text evidence="5">Lacks conserved residue(s) required for the propagation of feature annotation.</text>
</comment>
<evidence type="ECO:0000256" key="6">
    <source>
        <dbReference type="SAM" id="MobiDB-lite"/>
    </source>
</evidence>
<dbReference type="SUPFAM" id="SSF52743">
    <property type="entry name" value="Subtilisin-like"/>
    <property type="match status" value="1"/>
</dbReference>
<dbReference type="InterPro" id="IPR036852">
    <property type="entry name" value="Peptidase_S8/S53_dom_sf"/>
</dbReference>
<evidence type="ECO:0000259" key="7">
    <source>
        <dbReference type="Pfam" id="PF00082"/>
    </source>
</evidence>
<dbReference type="Pfam" id="PF00082">
    <property type="entry name" value="Peptidase_S8"/>
    <property type="match status" value="1"/>
</dbReference>
<dbReference type="PANTHER" id="PTHR42884:SF23">
    <property type="entry name" value="FURIN-LIKE PROTEASE 2"/>
    <property type="match status" value="1"/>
</dbReference>
<dbReference type="GO" id="GO:0005802">
    <property type="term" value="C:trans-Golgi network"/>
    <property type="evidence" value="ECO:0007669"/>
    <property type="project" value="TreeGrafter"/>
</dbReference>
<keyword evidence="4" id="KW-1015">Disulfide bond</keyword>
<dbReference type="GO" id="GO:0016485">
    <property type="term" value="P:protein processing"/>
    <property type="evidence" value="ECO:0007669"/>
    <property type="project" value="TreeGrafter"/>
</dbReference>
<evidence type="ECO:0000256" key="3">
    <source>
        <dbReference type="ARBA" id="ARBA00022825"/>
    </source>
</evidence>
<sequence length="276" mass="30762">MGRQHRFSYHHHHRIRSGMPLPSMLIVVAVFFITILLQQSQVASGELYSDNSSVYNNIANEQISGSYSSPSTSRLRRSPMFQNEFAVYIPSGTDVADSLADKYGFSNLGQVRWVQQQHEKVRKKRDYASELNYPRLSNYGGLLRNVAPQTRVQYRDTSVHNIFPDPLFKEQWYLNGGAKDGLDMNVAPAWQKGYTGKGIVVSILDDGIQTNHPDLAQNYDPGASYDINGNDSDPMPQDNGDNKHGTRCAGEVAAVAFNNYCGVGVAYNASIGETFR</sequence>
<dbReference type="Gene3D" id="3.40.50.200">
    <property type="entry name" value="Peptidase S8/S53 domain"/>
    <property type="match status" value="1"/>
</dbReference>
<dbReference type="GO" id="GO:0000139">
    <property type="term" value="C:Golgi membrane"/>
    <property type="evidence" value="ECO:0007669"/>
    <property type="project" value="TreeGrafter"/>
</dbReference>
<evidence type="ECO:0000256" key="1">
    <source>
        <dbReference type="ARBA" id="ARBA00022670"/>
    </source>
</evidence>
<dbReference type="Gene3D" id="3.30.70.850">
    <property type="entry name" value="Peptidase S8, pro-domain"/>
    <property type="match status" value="1"/>
</dbReference>
<keyword evidence="3" id="KW-0720">Serine protease</keyword>
<dbReference type="InterPro" id="IPR023827">
    <property type="entry name" value="Peptidase_S8_Asp-AS"/>
</dbReference>
<evidence type="ECO:0000256" key="2">
    <source>
        <dbReference type="ARBA" id="ARBA00022801"/>
    </source>
</evidence>
<dbReference type="PRINTS" id="PR00723">
    <property type="entry name" value="SUBTILISIN"/>
</dbReference>
<comment type="caution">
    <text evidence="8">The sequence shown here is derived from an EMBL/GenBank/DDBJ whole genome shotgun (WGS) entry which is preliminary data.</text>
</comment>
<name>A0A9Q0RV65_9DIPT</name>
<accession>A0A9Q0RV65</accession>
<dbReference type="InterPro" id="IPR015500">
    <property type="entry name" value="Peptidase_S8_subtilisin-rel"/>
</dbReference>
<evidence type="ECO:0000256" key="5">
    <source>
        <dbReference type="PROSITE-ProRule" id="PRU01240"/>
    </source>
</evidence>
<dbReference type="AlphaFoldDB" id="A0A9Q0RV65"/>
<evidence type="ECO:0000313" key="9">
    <source>
        <dbReference type="Proteomes" id="UP001151699"/>
    </source>
</evidence>
<feature type="region of interest" description="Disordered" evidence="6">
    <location>
        <begin position="212"/>
        <end position="244"/>
    </location>
</feature>
<evidence type="ECO:0000313" key="8">
    <source>
        <dbReference type="EMBL" id="KAJ6635365.1"/>
    </source>
</evidence>
<dbReference type="PROSITE" id="PS00137">
    <property type="entry name" value="SUBTILASE_HIS"/>
    <property type="match status" value="1"/>
</dbReference>
<organism evidence="8 9">
    <name type="scientific">Pseudolycoriella hygida</name>
    <dbReference type="NCBI Taxonomy" id="35572"/>
    <lineage>
        <taxon>Eukaryota</taxon>
        <taxon>Metazoa</taxon>
        <taxon>Ecdysozoa</taxon>
        <taxon>Arthropoda</taxon>
        <taxon>Hexapoda</taxon>
        <taxon>Insecta</taxon>
        <taxon>Pterygota</taxon>
        <taxon>Neoptera</taxon>
        <taxon>Endopterygota</taxon>
        <taxon>Diptera</taxon>
        <taxon>Nematocera</taxon>
        <taxon>Sciaroidea</taxon>
        <taxon>Sciaridae</taxon>
        <taxon>Pseudolycoriella</taxon>
    </lineage>
</organism>
<reference evidence="8" key="1">
    <citation type="submission" date="2022-07" db="EMBL/GenBank/DDBJ databases">
        <authorList>
            <person name="Trinca V."/>
            <person name="Uliana J.V.C."/>
            <person name="Torres T.T."/>
            <person name="Ward R.J."/>
            <person name="Monesi N."/>
        </authorList>
    </citation>
    <scope>NUCLEOTIDE SEQUENCE</scope>
    <source>
        <strain evidence="8">HSMRA1968</strain>
        <tissue evidence="8">Whole embryos</tissue>
    </source>
</reference>
<evidence type="ECO:0000256" key="4">
    <source>
        <dbReference type="ARBA" id="ARBA00023157"/>
    </source>
</evidence>
<keyword evidence="2" id="KW-0378">Hydrolase</keyword>
<proteinExistence type="inferred from homology"/>
<feature type="domain" description="Peptidase S8/S53" evidence="7">
    <location>
        <begin position="196"/>
        <end position="272"/>
    </location>
</feature>
<dbReference type="OrthoDB" id="300641at2759"/>
<dbReference type="InterPro" id="IPR038466">
    <property type="entry name" value="S8_pro-domain_sf"/>
</dbReference>
<dbReference type="InterPro" id="IPR000209">
    <property type="entry name" value="Peptidase_S8/S53_dom"/>
</dbReference>
<gene>
    <name evidence="8" type="primary">Fur2_4</name>
    <name evidence="8" type="ORF">Bhyg_13950</name>
</gene>
<dbReference type="GO" id="GO:0004252">
    <property type="term" value="F:serine-type endopeptidase activity"/>
    <property type="evidence" value="ECO:0007669"/>
    <property type="project" value="InterPro"/>
</dbReference>
<dbReference type="PANTHER" id="PTHR42884">
    <property type="entry name" value="PROPROTEIN CONVERTASE SUBTILISIN/KEXIN-RELATED"/>
    <property type="match status" value="1"/>
</dbReference>
<dbReference type="Proteomes" id="UP001151699">
    <property type="component" value="Chromosome C"/>
</dbReference>